<reference evidence="4 5" key="1">
    <citation type="submission" date="2019-12" db="EMBL/GenBank/DDBJ databases">
        <title>Novel species isolated from a subtropical stream in China.</title>
        <authorList>
            <person name="Lu H."/>
        </authorList>
    </citation>
    <scope>NUCLEOTIDE SEQUENCE [LARGE SCALE GENOMIC DNA]</scope>
    <source>
        <strain evidence="4 5">CY42W</strain>
    </source>
</reference>
<evidence type="ECO:0000313" key="4">
    <source>
        <dbReference type="EMBL" id="MYN26253.1"/>
    </source>
</evidence>
<name>A0ABW9VX89_9BURK</name>
<dbReference type="Proteomes" id="UP000642144">
    <property type="component" value="Unassembled WGS sequence"/>
</dbReference>
<evidence type="ECO:0000256" key="2">
    <source>
        <dbReference type="SAM" id="SignalP"/>
    </source>
</evidence>
<keyword evidence="2" id="KW-0732">Signal</keyword>
<comment type="caution">
    <text evidence="4">The sequence shown here is derived from an EMBL/GenBank/DDBJ whole genome shotgun (WGS) entry which is preliminary data.</text>
</comment>
<feature type="signal peptide" evidence="2">
    <location>
        <begin position="1"/>
        <end position="22"/>
    </location>
</feature>
<dbReference type="EMBL" id="WWCT01000004">
    <property type="protein sequence ID" value="MYN26253.1"/>
    <property type="molecule type" value="Genomic_DNA"/>
</dbReference>
<sequence>MKKTLLPLSFALSLAWSLPGGAAPVTDQHWSLLARQLFPALSDMGNARLDNANAVLAARRARIDACQQAPTCVLNAGLWSDAEIGELAAAAAKAPASAWRKPALADDGIPAQVGRELRGLNSILQVYGLGAAPHYPLIDGPLEPAGSQHFTATVADAVAMAKAGADDPALALDPSLRLAVALLDANGRDDAIAFEPLDPQHNAAALGRAHIIDWKLYRYTALIIPGIGPENALPLSPRGKLNVRMAAKRFADGEAPFIILSGASVHPRGTRYVEAVEMRRALIERYGVPAESVIIEPYARHTTTNLRNVTRRLVAMGAPLDKDSLIITNTGQSGYIESPEFSARNQKELGYLPGTVGKRLSPTELTFRPSAKSLRIDPADPLDP</sequence>
<protein>
    <submittedName>
        <fullName evidence="4">YdcF family protein</fullName>
    </submittedName>
</protein>
<evidence type="ECO:0000256" key="1">
    <source>
        <dbReference type="SAM" id="MobiDB-lite"/>
    </source>
</evidence>
<feature type="domain" description="DUF218" evidence="3">
    <location>
        <begin position="241"/>
        <end position="329"/>
    </location>
</feature>
<accession>A0ABW9VX89</accession>
<organism evidence="4 5">
    <name type="scientific">Duganella levis</name>
    <dbReference type="NCBI Taxonomy" id="2692169"/>
    <lineage>
        <taxon>Bacteria</taxon>
        <taxon>Pseudomonadati</taxon>
        <taxon>Pseudomonadota</taxon>
        <taxon>Betaproteobacteria</taxon>
        <taxon>Burkholderiales</taxon>
        <taxon>Oxalobacteraceae</taxon>
        <taxon>Telluria group</taxon>
        <taxon>Duganella</taxon>
    </lineage>
</organism>
<feature type="region of interest" description="Disordered" evidence="1">
    <location>
        <begin position="361"/>
        <end position="384"/>
    </location>
</feature>
<dbReference type="CDD" id="cd06259">
    <property type="entry name" value="YdcF-like"/>
    <property type="match status" value="1"/>
</dbReference>
<evidence type="ECO:0000259" key="3">
    <source>
        <dbReference type="Pfam" id="PF02698"/>
    </source>
</evidence>
<keyword evidence="5" id="KW-1185">Reference proteome</keyword>
<proteinExistence type="predicted"/>
<gene>
    <name evidence="4" type="ORF">GTP69_07530</name>
</gene>
<evidence type="ECO:0000313" key="5">
    <source>
        <dbReference type="Proteomes" id="UP000642144"/>
    </source>
</evidence>
<dbReference type="Pfam" id="PF02698">
    <property type="entry name" value="DUF218"/>
    <property type="match status" value="1"/>
</dbReference>
<dbReference type="InterPro" id="IPR003848">
    <property type="entry name" value="DUF218"/>
</dbReference>
<feature type="chain" id="PRO_5046756780" evidence="2">
    <location>
        <begin position="23"/>
        <end position="384"/>
    </location>
</feature>